<keyword evidence="3" id="KW-0997">Cell inner membrane</keyword>
<evidence type="ECO:0000256" key="3">
    <source>
        <dbReference type="ARBA" id="ARBA00022519"/>
    </source>
</evidence>
<reference evidence="7 8" key="1">
    <citation type="journal article" date="2011" name="J. Bacteriol.">
        <title>Complete genome sequence of the polycyclic aromatic hydrocarbon-degrading bacterium Alteromonas sp. strain SN2.</title>
        <authorList>
            <person name="Jin H.M."/>
            <person name="Jeong H."/>
            <person name="Moon E.J."/>
            <person name="Math R.K."/>
            <person name="Lee K."/>
            <person name="Kim H.J."/>
            <person name="Jeon C.O."/>
            <person name="Oh T.K."/>
            <person name="Kim J.F."/>
        </authorList>
    </citation>
    <scope>NUCLEOTIDE SEQUENCE [LARGE SCALE GENOMIC DNA]</scope>
    <source>
        <strain evidence="8">JCM 17741 / KACC 18427 / KCTC 11700BP / SN2</strain>
    </source>
</reference>
<evidence type="ECO:0000313" key="7">
    <source>
        <dbReference type="EMBL" id="AEF05746.1"/>
    </source>
</evidence>
<keyword evidence="8" id="KW-1185">Reference proteome</keyword>
<dbReference type="EMBL" id="CP002339">
    <property type="protein sequence ID" value="AEF05746.1"/>
    <property type="molecule type" value="Genomic_DNA"/>
</dbReference>
<evidence type="ECO:0000313" key="8">
    <source>
        <dbReference type="Proteomes" id="UP000000683"/>
    </source>
</evidence>
<keyword evidence="2" id="KW-1003">Cell membrane</keyword>
<dbReference type="HOGENOM" id="CLU_049421_4_0_6"/>
<protein>
    <submittedName>
        <fullName evidence="7">Lipid A biosynthesis acyltransferase</fullName>
    </submittedName>
</protein>
<keyword evidence="4" id="KW-0808">Transferase</keyword>
<dbReference type="InterPro" id="IPR004960">
    <property type="entry name" value="LipA_acyltrans"/>
</dbReference>
<gene>
    <name evidence="7" type="ordered locus">ambt_21275</name>
</gene>
<dbReference type="OrthoDB" id="9803456at2"/>
<proteinExistence type="predicted"/>
<name>F5ZFX8_ALTNA</name>
<sequence>MKPSFKHRAINSLITLIIKGIKKLELHQRRWLTEKLATLILATSSKTRTRAIANIKRAFSNLSNKEARALAVSSYQNIVYGVFESFWLDEIETHFDIDDDAKMLLLSGEPLSVATMHMNCYEMVPFALQNLTDRSTTLSNIPEFLLCADEVYTKHGIRYFNKKNGKSFIQLLGAIRSNKVVSLHSDHFSNDTQVEFFNQMTGAPTGVAMLSAIGRTPVLLAYAVAERSNRYRVCIETISMQPVEKSPIALQNIMQKVYHRFEDIITEHPDQWYWSYNRWRKAKC</sequence>
<dbReference type="CDD" id="cd07984">
    <property type="entry name" value="LPLAT_LABLAT-like"/>
    <property type="match status" value="1"/>
</dbReference>
<evidence type="ECO:0000256" key="2">
    <source>
        <dbReference type="ARBA" id="ARBA00022475"/>
    </source>
</evidence>
<evidence type="ECO:0000256" key="5">
    <source>
        <dbReference type="ARBA" id="ARBA00023136"/>
    </source>
</evidence>
<organism evidence="7 8">
    <name type="scientific">Alteromonas naphthalenivorans</name>
    <dbReference type="NCBI Taxonomy" id="715451"/>
    <lineage>
        <taxon>Bacteria</taxon>
        <taxon>Pseudomonadati</taxon>
        <taxon>Pseudomonadota</taxon>
        <taxon>Gammaproteobacteria</taxon>
        <taxon>Alteromonadales</taxon>
        <taxon>Alteromonadaceae</taxon>
        <taxon>Alteromonas/Salinimonas group</taxon>
        <taxon>Alteromonas</taxon>
    </lineage>
</organism>
<comment type="subcellular location">
    <subcellularLocation>
        <location evidence="1">Cell inner membrane</location>
    </subcellularLocation>
</comment>
<dbReference type="AlphaFoldDB" id="F5ZFX8"/>
<dbReference type="RefSeq" id="WP_013786646.1">
    <property type="nucleotide sequence ID" value="NC_015554.1"/>
</dbReference>
<evidence type="ECO:0000256" key="1">
    <source>
        <dbReference type="ARBA" id="ARBA00004533"/>
    </source>
</evidence>
<evidence type="ECO:0000256" key="4">
    <source>
        <dbReference type="ARBA" id="ARBA00022679"/>
    </source>
</evidence>
<dbReference type="Proteomes" id="UP000000683">
    <property type="component" value="Chromosome"/>
</dbReference>
<dbReference type="Pfam" id="PF03279">
    <property type="entry name" value="Lip_A_acyltrans"/>
    <property type="match status" value="1"/>
</dbReference>
<keyword evidence="5" id="KW-0472">Membrane</keyword>
<keyword evidence="6 7" id="KW-0012">Acyltransferase</keyword>
<dbReference type="GO" id="GO:0005886">
    <property type="term" value="C:plasma membrane"/>
    <property type="evidence" value="ECO:0007669"/>
    <property type="project" value="UniProtKB-SubCell"/>
</dbReference>
<dbReference type="PANTHER" id="PTHR30606:SF10">
    <property type="entry name" value="PHOSPHATIDYLINOSITOL MANNOSIDE ACYLTRANSFERASE"/>
    <property type="match status" value="1"/>
</dbReference>
<dbReference type="PANTHER" id="PTHR30606">
    <property type="entry name" value="LIPID A BIOSYNTHESIS LAUROYL ACYLTRANSFERASE"/>
    <property type="match status" value="1"/>
</dbReference>
<accession>F5ZFX8</accession>
<dbReference type="GO" id="GO:0016746">
    <property type="term" value="F:acyltransferase activity"/>
    <property type="evidence" value="ECO:0007669"/>
    <property type="project" value="UniProtKB-KW"/>
</dbReference>
<evidence type="ECO:0000256" key="6">
    <source>
        <dbReference type="ARBA" id="ARBA00023315"/>
    </source>
</evidence>
<dbReference type="KEGG" id="alt:ambt_21275"/>
<dbReference type="eggNOG" id="COG1560">
    <property type="taxonomic scope" value="Bacteria"/>
</dbReference>
<dbReference type="GO" id="GO:0009247">
    <property type="term" value="P:glycolipid biosynthetic process"/>
    <property type="evidence" value="ECO:0007669"/>
    <property type="project" value="UniProtKB-ARBA"/>
</dbReference>